<comment type="similarity">
    <text evidence="1">Belongs to the jacalin lectin family.</text>
</comment>
<sequence>MQQPVSSGGEVGFRASSYLQILCYFLMEKEQYLKMPLKRIILAVMLYVPFCMASLGVSKVGLWGTKSNEDPQNRWAFLLEKDHKLSTAHMVGGWNGGVTFSKVVFEDDEEIIGIDGTLGVSNGEYDGYYIDAIGVYITTSSHKIARVGIWGTKSPGGPQNKWSFQLERNHHLKKITIDHGDLIYSLMFTTKIKGIEKTSNKAGGWNGGDIVSEVTFSPDEEIIAINGTIGLSRGTYVGHTIISSLTFITTKQIHGPYGNVRGTPFNVPWENKSFAGFYGLAGYYIDGIGVYLKPTIYN</sequence>
<dbReference type="GO" id="GO:0030246">
    <property type="term" value="F:carbohydrate binding"/>
    <property type="evidence" value="ECO:0007669"/>
    <property type="project" value="UniProtKB-KW"/>
</dbReference>
<dbReference type="SMART" id="SM00915">
    <property type="entry name" value="Jacalin"/>
    <property type="match status" value="1"/>
</dbReference>
<dbReference type="InterPro" id="IPR033734">
    <property type="entry name" value="Jacalin-like_lectin_dom_plant"/>
</dbReference>
<dbReference type="Gene3D" id="2.100.10.30">
    <property type="entry name" value="Jacalin-like lectin domain"/>
    <property type="match status" value="1"/>
</dbReference>
<keyword evidence="5" id="KW-1185">Reference proteome</keyword>
<dbReference type="InterPro" id="IPR001229">
    <property type="entry name" value="Jacalin-like_lectin_dom"/>
</dbReference>
<dbReference type="PANTHER" id="PTHR46506">
    <property type="entry name" value="OS05G0143600 PROTEIN"/>
    <property type="match status" value="1"/>
</dbReference>
<dbReference type="EMBL" id="OX465084">
    <property type="protein sequence ID" value="CAI9298703.1"/>
    <property type="molecule type" value="Genomic_DNA"/>
</dbReference>
<name>A0AA35ZTN8_LACSI</name>
<keyword evidence="2" id="KW-0430">Lectin</keyword>
<feature type="domain" description="Jacalin-type lectin" evidence="3">
    <location>
        <begin position="144"/>
        <end position="294"/>
    </location>
</feature>
<dbReference type="Proteomes" id="UP001177003">
    <property type="component" value="Chromosome 8"/>
</dbReference>
<protein>
    <recommendedName>
        <fullName evidence="3">Jacalin-type lectin domain-containing protein</fullName>
    </recommendedName>
</protein>
<evidence type="ECO:0000313" key="4">
    <source>
        <dbReference type="EMBL" id="CAI9298703.1"/>
    </source>
</evidence>
<reference evidence="4" key="1">
    <citation type="submission" date="2023-04" db="EMBL/GenBank/DDBJ databases">
        <authorList>
            <person name="Vijverberg K."/>
            <person name="Xiong W."/>
            <person name="Schranz E."/>
        </authorList>
    </citation>
    <scope>NUCLEOTIDE SEQUENCE</scope>
</reference>
<evidence type="ECO:0000259" key="3">
    <source>
        <dbReference type="PROSITE" id="PS51752"/>
    </source>
</evidence>
<dbReference type="SUPFAM" id="SSF51101">
    <property type="entry name" value="Mannose-binding lectins"/>
    <property type="match status" value="1"/>
</dbReference>
<accession>A0AA35ZTN8</accession>
<gene>
    <name evidence="4" type="ORF">LSALG_LOCUS37450</name>
</gene>
<dbReference type="Pfam" id="PF01419">
    <property type="entry name" value="Jacalin"/>
    <property type="match status" value="1"/>
</dbReference>
<dbReference type="InterPro" id="IPR036404">
    <property type="entry name" value="Jacalin-like_lectin_dom_sf"/>
</dbReference>
<evidence type="ECO:0000313" key="5">
    <source>
        <dbReference type="Proteomes" id="UP001177003"/>
    </source>
</evidence>
<proteinExistence type="inferred from homology"/>
<organism evidence="4 5">
    <name type="scientific">Lactuca saligna</name>
    <name type="common">Willowleaf lettuce</name>
    <dbReference type="NCBI Taxonomy" id="75948"/>
    <lineage>
        <taxon>Eukaryota</taxon>
        <taxon>Viridiplantae</taxon>
        <taxon>Streptophyta</taxon>
        <taxon>Embryophyta</taxon>
        <taxon>Tracheophyta</taxon>
        <taxon>Spermatophyta</taxon>
        <taxon>Magnoliopsida</taxon>
        <taxon>eudicotyledons</taxon>
        <taxon>Gunneridae</taxon>
        <taxon>Pentapetalae</taxon>
        <taxon>asterids</taxon>
        <taxon>campanulids</taxon>
        <taxon>Asterales</taxon>
        <taxon>Asteraceae</taxon>
        <taxon>Cichorioideae</taxon>
        <taxon>Cichorieae</taxon>
        <taxon>Lactucinae</taxon>
        <taxon>Lactuca</taxon>
    </lineage>
</organism>
<dbReference type="AlphaFoldDB" id="A0AA35ZTN8"/>
<evidence type="ECO:0000256" key="1">
    <source>
        <dbReference type="ARBA" id="ARBA00006568"/>
    </source>
</evidence>
<dbReference type="CDD" id="cd09612">
    <property type="entry name" value="Jacalin"/>
    <property type="match status" value="1"/>
</dbReference>
<dbReference type="PROSITE" id="PS51752">
    <property type="entry name" value="JACALIN_LECTIN"/>
    <property type="match status" value="1"/>
</dbReference>
<evidence type="ECO:0000256" key="2">
    <source>
        <dbReference type="ARBA" id="ARBA00022734"/>
    </source>
</evidence>